<dbReference type="AlphaFoldDB" id="A0A074X361"/>
<dbReference type="EMBL" id="KL584703">
    <property type="protein sequence ID" value="KEQ76452.1"/>
    <property type="molecule type" value="Genomic_DNA"/>
</dbReference>
<evidence type="ECO:0000313" key="3">
    <source>
        <dbReference type="Proteomes" id="UP000027730"/>
    </source>
</evidence>
<evidence type="ECO:0000256" key="1">
    <source>
        <dbReference type="SAM" id="MobiDB-lite"/>
    </source>
</evidence>
<accession>A0A074X361</accession>
<reference evidence="2 3" key="1">
    <citation type="journal article" date="2014" name="BMC Genomics">
        <title>Genome sequencing of four Aureobasidium pullulans varieties: biotechnological potential, stress tolerance, and description of new species.</title>
        <authorList>
            <person name="Gostin Ar C."/>
            <person name="Ohm R.A."/>
            <person name="Kogej T."/>
            <person name="Sonjak S."/>
            <person name="Turk M."/>
            <person name="Zajc J."/>
            <person name="Zalar P."/>
            <person name="Grube M."/>
            <person name="Sun H."/>
            <person name="Han J."/>
            <person name="Sharma A."/>
            <person name="Chiniquy J."/>
            <person name="Ngan C.Y."/>
            <person name="Lipzen A."/>
            <person name="Barry K."/>
            <person name="Grigoriev I.V."/>
            <person name="Gunde-Cimerman N."/>
        </authorList>
    </citation>
    <scope>NUCLEOTIDE SEQUENCE [LARGE SCALE GENOMIC DNA]</scope>
    <source>
        <strain evidence="2 3">CBS 147.97</strain>
    </source>
</reference>
<gene>
    <name evidence="2" type="ORF">M436DRAFT_78203</name>
</gene>
<name>A0A074X361_9PEZI</name>
<dbReference type="RefSeq" id="XP_013431291.1">
    <property type="nucleotide sequence ID" value="XM_013575837.1"/>
</dbReference>
<sequence>MSDLHPSRPLSFFLRSWAGRGITGAALGPLADDPRFVNVTPLPSSVYRPQLQDLMLLLLAPFCSHAVYLYSHEDLLDLVDAFNKSVEICRRELIDEYHRRMLFTNLGNANFVRTQRGFFLLVELENQCILHNWLSLLGIARPVFQDEPDLANLDLLYTPIQPRPQAPSQSTQAPPHQPVPCPSQPEYTFYG</sequence>
<protein>
    <submittedName>
        <fullName evidence="2">Uncharacterized protein</fullName>
    </submittedName>
</protein>
<keyword evidence="3" id="KW-1185">Reference proteome</keyword>
<evidence type="ECO:0000313" key="2">
    <source>
        <dbReference type="EMBL" id="KEQ76452.1"/>
    </source>
</evidence>
<proteinExistence type="predicted"/>
<dbReference type="HOGENOM" id="CLU_1421167_0_0_1"/>
<dbReference type="GeneID" id="25416176"/>
<organism evidence="2 3">
    <name type="scientific">Aureobasidium namibiae CBS 147.97</name>
    <dbReference type="NCBI Taxonomy" id="1043004"/>
    <lineage>
        <taxon>Eukaryota</taxon>
        <taxon>Fungi</taxon>
        <taxon>Dikarya</taxon>
        <taxon>Ascomycota</taxon>
        <taxon>Pezizomycotina</taxon>
        <taxon>Dothideomycetes</taxon>
        <taxon>Dothideomycetidae</taxon>
        <taxon>Dothideales</taxon>
        <taxon>Saccotheciaceae</taxon>
        <taxon>Aureobasidium</taxon>
    </lineage>
</organism>
<feature type="region of interest" description="Disordered" evidence="1">
    <location>
        <begin position="163"/>
        <end position="191"/>
    </location>
</feature>
<dbReference type="Proteomes" id="UP000027730">
    <property type="component" value="Unassembled WGS sequence"/>
</dbReference>